<dbReference type="EMBL" id="JABBWK010000086">
    <property type="protein sequence ID" value="KAG1894035.1"/>
    <property type="molecule type" value="Genomic_DNA"/>
</dbReference>
<dbReference type="GeneID" id="64671881"/>
<keyword evidence="2" id="KW-1185">Reference proteome</keyword>
<dbReference type="AlphaFoldDB" id="A0AAD4DU82"/>
<reference evidence="1" key="1">
    <citation type="journal article" date="2020" name="New Phytol.">
        <title>Comparative genomics reveals dynamic genome evolution in host specialist ectomycorrhizal fungi.</title>
        <authorList>
            <person name="Lofgren L.A."/>
            <person name="Nguyen N.H."/>
            <person name="Vilgalys R."/>
            <person name="Ruytinx J."/>
            <person name="Liao H.L."/>
            <person name="Branco S."/>
            <person name="Kuo A."/>
            <person name="LaButti K."/>
            <person name="Lipzen A."/>
            <person name="Andreopoulos W."/>
            <person name="Pangilinan J."/>
            <person name="Riley R."/>
            <person name="Hundley H."/>
            <person name="Na H."/>
            <person name="Barry K."/>
            <person name="Grigoriev I.V."/>
            <person name="Stajich J.E."/>
            <person name="Kennedy P.G."/>
        </authorList>
    </citation>
    <scope>NUCLEOTIDE SEQUENCE</scope>
    <source>
        <strain evidence="1">FC203</strain>
    </source>
</reference>
<evidence type="ECO:0000313" key="1">
    <source>
        <dbReference type="EMBL" id="KAG1894035.1"/>
    </source>
</evidence>
<accession>A0AAD4DU82</accession>
<evidence type="ECO:0000313" key="2">
    <source>
        <dbReference type="Proteomes" id="UP001195769"/>
    </source>
</evidence>
<dbReference type="RefSeq" id="XP_041219611.1">
    <property type="nucleotide sequence ID" value="XM_041377583.1"/>
</dbReference>
<proteinExistence type="predicted"/>
<gene>
    <name evidence="1" type="ORF">F5891DRAFT_985383</name>
</gene>
<dbReference type="InterPro" id="IPR041078">
    <property type="entry name" value="Plavaka"/>
</dbReference>
<dbReference type="Pfam" id="PF18759">
    <property type="entry name" value="Plavaka"/>
    <property type="match status" value="2"/>
</dbReference>
<organism evidence="1 2">
    <name type="scientific">Suillus fuscotomentosus</name>
    <dbReference type="NCBI Taxonomy" id="1912939"/>
    <lineage>
        <taxon>Eukaryota</taxon>
        <taxon>Fungi</taxon>
        <taxon>Dikarya</taxon>
        <taxon>Basidiomycota</taxon>
        <taxon>Agaricomycotina</taxon>
        <taxon>Agaricomycetes</taxon>
        <taxon>Agaricomycetidae</taxon>
        <taxon>Boletales</taxon>
        <taxon>Suillineae</taxon>
        <taxon>Suillaceae</taxon>
        <taxon>Suillus</taxon>
    </lineage>
</organism>
<dbReference type="Proteomes" id="UP001195769">
    <property type="component" value="Unassembled WGS sequence"/>
</dbReference>
<protein>
    <submittedName>
        <fullName evidence="1">Uncharacterized protein</fullName>
    </submittedName>
</protein>
<sequence>MDINLDGDLARNSPPTNEEWYEGAARCYSQDGDTFLDLFDANEHAEYRKENLFYPFTSREEWEVADFLLCSALSMAAINNFLQLSMIKHLQLSFKNAKDLQSRAEMLPKGPSWKCQLIPSLHGMKSPIRLFWRDPVECLESLFSNPLFHDKLDFIPRHVYKTAARLLHVYSEWLTGDAAWNIQICAVDGLTMRTISQDCRINCPKAQQSLALCQGHTPACVRPCKYSHAHLYEALVQGLHARGSPPYPTPLMKAAELGIMMSDPVGNIRHCFTPLAAYIVDTPEACMLTCVHGKTSPFTLVSYLQFGDNFHHPACTRAITFKQLASVNVDPNDLEAFFAACAELRLNGVFTPFWKGWCFGDPAIFLTPEALHHWHKQFYNHNMQ</sequence>
<comment type="caution">
    <text evidence="1">The sequence shown here is derived from an EMBL/GenBank/DDBJ whole genome shotgun (WGS) entry which is preliminary data.</text>
</comment>
<name>A0AAD4DU82_9AGAM</name>